<organism evidence="3">
    <name type="scientific">Pseudomonas solani</name>
    <dbReference type="NCBI Taxonomy" id="2731552"/>
    <lineage>
        <taxon>Bacteria</taxon>
        <taxon>Pseudomonadati</taxon>
        <taxon>Pseudomonadota</taxon>
        <taxon>Gammaproteobacteria</taxon>
        <taxon>Pseudomonadales</taxon>
        <taxon>Pseudomonadaceae</taxon>
        <taxon>Pseudomonas</taxon>
    </lineage>
</organism>
<keyword evidence="4" id="KW-1185">Reference proteome</keyword>
<proteinExistence type="predicted"/>
<evidence type="ECO:0008006" key="5">
    <source>
        <dbReference type="Google" id="ProtNLM"/>
    </source>
</evidence>
<dbReference type="AlphaFoldDB" id="A0AAU7XXG3"/>
<evidence type="ECO:0000313" key="2">
    <source>
        <dbReference type="EMBL" id="BCD87985.1"/>
    </source>
</evidence>
<dbReference type="Proteomes" id="UP001064896">
    <property type="component" value="Chromosome"/>
</dbReference>
<feature type="signal peptide" evidence="1">
    <location>
        <begin position="1"/>
        <end position="17"/>
    </location>
</feature>
<evidence type="ECO:0000313" key="4">
    <source>
        <dbReference type="Proteomes" id="UP001064896"/>
    </source>
</evidence>
<name>A0AAU7XXG3_9PSED</name>
<dbReference type="PROSITE" id="PS51257">
    <property type="entry name" value="PROKAR_LIPOPROTEIN"/>
    <property type="match status" value="1"/>
</dbReference>
<evidence type="ECO:0000256" key="1">
    <source>
        <dbReference type="SAM" id="SignalP"/>
    </source>
</evidence>
<feature type="chain" id="PRO_5043907943" description="Lipoprotein" evidence="1">
    <location>
        <begin position="18"/>
        <end position="138"/>
    </location>
</feature>
<reference evidence="3" key="2">
    <citation type="submission" date="2023-08" db="EMBL/GenBank/DDBJ databases">
        <title>Increased levels of nutrients transform a symbiont into a lethal pathobiont.</title>
        <authorList>
            <person name="Lachnit T."/>
            <person name="Ulrich L."/>
            <person name="Willmer F.M."/>
            <person name="Hasenbein T."/>
            <person name="Steiner L.X."/>
            <person name="Wolters M."/>
            <person name="Herbst E.M."/>
            <person name="Deines P."/>
        </authorList>
    </citation>
    <scope>NUCLEOTIDE SEQUENCE</scope>
    <source>
        <strain evidence="3">T3</strain>
    </source>
</reference>
<accession>A0AAU7XXG3</accession>
<dbReference type="EMBL" id="CP158373">
    <property type="protein sequence ID" value="XBY62068.1"/>
    <property type="molecule type" value="Genomic_DNA"/>
</dbReference>
<dbReference type="EMBL" id="AP023081">
    <property type="protein sequence ID" value="BCD87985.1"/>
    <property type="molecule type" value="Genomic_DNA"/>
</dbReference>
<evidence type="ECO:0000313" key="3">
    <source>
        <dbReference type="EMBL" id="XBY62068.1"/>
    </source>
</evidence>
<gene>
    <name evidence="3" type="ORF">ABS648_19115</name>
    <name evidence="2" type="ORF">PSm6_43920</name>
</gene>
<reference evidence="2" key="1">
    <citation type="submission" date="2020-05" db="EMBL/GenBank/DDBJ databases">
        <title>Complete genome sequence of Pseudomonas sp. Sm006.</title>
        <authorList>
            <person name="Takeuchi K."/>
            <person name="Someya N."/>
        </authorList>
    </citation>
    <scope>NUCLEOTIDE SEQUENCE</scope>
    <source>
        <strain evidence="2">Sm006</strain>
    </source>
</reference>
<dbReference type="RefSeq" id="WP_021216708.1">
    <property type="nucleotide sequence ID" value="NZ_AP023081.1"/>
</dbReference>
<keyword evidence="1" id="KW-0732">Signal</keyword>
<protein>
    <recommendedName>
        <fullName evidence="5">Lipoprotein</fullName>
    </recommendedName>
</protein>
<sequence>MKALRILALACLPLALGGCIQMDTLPELYAASQWKGRSAEEAINFFGKPDQMNPTGTGEVVLSWYSDTSYYQNEVVGTSSEQQGNVIVTTNYWDNVHHPNRCIITITVDKSKTITAFEADDGQMLLSHGCAQIEFGPP</sequence>